<reference evidence="1 2" key="1">
    <citation type="submission" date="2023-12" db="EMBL/GenBank/DDBJ databases">
        <title>Baltic Sea Cyanobacteria.</title>
        <authorList>
            <person name="Delbaje E."/>
            <person name="Fewer D.P."/>
            <person name="Shishido T.K."/>
        </authorList>
    </citation>
    <scope>NUCLEOTIDE SEQUENCE [LARGE SCALE GENOMIC DNA]</scope>
    <source>
        <strain evidence="1 2">UHCC 0370</strain>
    </source>
</reference>
<name>A0ABU5TGP4_9CYAN</name>
<comment type="caution">
    <text evidence="1">The sequence shown here is derived from an EMBL/GenBank/DDBJ whole genome shotgun (WGS) entry which is preliminary data.</text>
</comment>
<dbReference type="EMBL" id="JAYGIE010000025">
    <property type="protein sequence ID" value="MEA5477429.1"/>
    <property type="molecule type" value="Genomic_DNA"/>
</dbReference>
<dbReference type="RefSeq" id="WP_323260955.1">
    <property type="nucleotide sequence ID" value="NZ_JAYGIE010000025.1"/>
</dbReference>
<sequence length="263" mass="29954">MQNPLVYVVPKWTEICARDFKEGSERLCEVISEGETKIYNFDAFTDETYHRLYDRQPNRLADSDIKPENKIWIAIHQQMTELEAFQQFSNRLNGDEFLAGIGTTAICKAIAEMLPEPDQRLEDPELIRKQIRGLFEMLEGQPPTSELMQMVQGLKQKGIATRKACEDYADSITETIIGAALIIGIARAEADLEIMEESLAALGGGSDRTTEEKLKVADKLQLAQRLQAAPKLQAIAQLDQRLWSGYVDYFQHRFTNIMLYFTK</sequence>
<organism evidence="1 2">
    <name type="scientific">Pseudanabaena galeata UHCC 0370</name>
    <dbReference type="NCBI Taxonomy" id="3110310"/>
    <lineage>
        <taxon>Bacteria</taxon>
        <taxon>Bacillati</taxon>
        <taxon>Cyanobacteriota</taxon>
        <taxon>Cyanophyceae</taxon>
        <taxon>Pseudanabaenales</taxon>
        <taxon>Pseudanabaenaceae</taxon>
        <taxon>Pseudanabaena</taxon>
    </lineage>
</organism>
<evidence type="ECO:0000313" key="2">
    <source>
        <dbReference type="Proteomes" id="UP001301388"/>
    </source>
</evidence>
<protein>
    <submittedName>
        <fullName evidence="1">Uncharacterized protein</fullName>
    </submittedName>
</protein>
<accession>A0ABU5TGP4</accession>
<keyword evidence="2" id="KW-1185">Reference proteome</keyword>
<evidence type="ECO:0000313" key="1">
    <source>
        <dbReference type="EMBL" id="MEA5477429.1"/>
    </source>
</evidence>
<gene>
    <name evidence="1" type="ORF">VB774_07330</name>
</gene>
<dbReference type="Proteomes" id="UP001301388">
    <property type="component" value="Unassembled WGS sequence"/>
</dbReference>
<proteinExistence type="predicted"/>